<dbReference type="CDD" id="cd07936">
    <property type="entry name" value="SCAN"/>
    <property type="match status" value="1"/>
</dbReference>
<evidence type="ECO:0000256" key="1">
    <source>
        <dbReference type="ARBA" id="ARBA00023242"/>
    </source>
</evidence>
<dbReference type="OMA" id="LWATECW"/>
<dbReference type="Gene3D" id="1.10.4020.10">
    <property type="entry name" value="DNA breaking-rejoining enzymes"/>
    <property type="match status" value="1"/>
</dbReference>
<feature type="domain" description="SCAN box" evidence="2">
    <location>
        <begin position="96"/>
        <end position="177"/>
    </location>
</feature>
<evidence type="ECO:0000313" key="4">
    <source>
        <dbReference type="Proteomes" id="UP000694421"/>
    </source>
</evidence>
<dbReference type="SUPFAM" id="SSF47353">
    <property type="entry name" value="Retrovirus capsid dimerization domain-like"/>
    <property type="match status" value="1"/>
</dbReference>
<proteinExistence type="predicted"/>
<dbReference type="PROSITE" id="PS50804">
    <property type="entry name" value="SCAN_BOX"/>
    <property type="match status" value="1"/>
</dbReference>
<reference evidence="3" key="2">
    <citation type="submission" date="2025-09" db="UniProtKB">
        <authorList>
            <consortium name="Ensembl"/>
        </authorList>
    </citation>
    <scope>IDENTIFICATION</scope>
</reference>
<organism evidence="3 4">
    <name type="scientific">Salvator merianae</name>
    <name type="common">Argentine black and white tegu</name>
    <name type="synonym">Tupinambis merianae</name>
    <dbReference type="NCBI Taxonomy" id="96440"/>
    <lineage>
        <taxon>Eukaryota</taxon>
        <taxon>Metazoa</taxon>
        <taxon>Chordata</taxon>
        <taxon>Craniata</taxon>
        <taxon>Vertebrata</taxon>
        <taxon>Euteleostomi</taxon>
        <taxon>Lepidosauria</taxon>
        <taxon>Squamata</taxon>
        <taxon>Bifurcata</taxon>
        <taxon>Unidentata</taxon>
        <taxon>Episquamata</taxon>
        <taxon>Laterata</taxon>
        <taxon>Teiioidea</taxon>
        <taxon>Teiidae</taxon>
        <taxon>Salvator</taxon>
    </lineage>
</organism>
<dbReference type="Proteomes" id="UP000694421">
    <property type="component" value="Unplaced"/>
</dbReference>
<reference evidence="3" key="1">
    <citation type="submission" date="2025-08" db="UniProtKB">
        <authorList>
            <consortium name="Ensembl"/>
        </authorList>
    </citation>
    <scope>IDENTIFICATION</scope>
</reference>
<keyword evidence="1" id="KW-0539">Nucleus</keyword>
<dbReference type="InterPro" id="IPR050916">
    <property type="entry name" value="SCAN-C2H2_zinc_finger"/>
</dbReference>
<sequence>MKMEEQELSVAKPEMASDTPCVLQVGTLKPQPLKQEPEEALASQRWEMQWQEFLKVLQSPQAAWGNPPLPPPMLWGDPKASPVPVISSASSEAQGQNFRDFRYQETTTPREVYNRLRDRCLEWLKPERHTKEQIVELVILEQFLSLLPEEIQCWVKERGPETCMQAVALAEEFLQRQQEIKKWREKRSEGLVPEAPVDFPIKDGAAPDITQRQLCSEVKQEDQGEVASLGKACGHLNLLWATECW</sequence>
<evidence type="ECO:0000259" key="2">
    <source>
        <dbReference type="PROSITE" id="PS50804"/>
    </source>
</evidence>
<keyword evidence="4" id="KW-1185">Reference proteome</keyword>
<dbReference type="InterPro" id="IPR003309">
    <property type="entry name" value="SCAN_dom"/>
</dbReference>
<dbReference type="SMART" id="SM00431">
    <property type="entry name" value="SCAN"/>
    <property type="match status" value="1"/>
</dbReference>
<evidence type="ECO:0000313" key="3">
    <source>
        <dbReference type="Ensembl" id="ENSSMRP00000025439.1"/>
    </source>
</evidence>
<dbReference type="Ensembl" id="ENSSMRT00000029786.1">
    <property type="protein sequence ID" value="ENSSMRP00000025439.1"/>
    <property type="gene ID" value="ENSSMRG00000019671.1"/>
</dbReference>
<accession>A0A8D0E2I5</accession>
<dbReference type="GeneTree" id="ENSGT00940000154715"/>
<dbReference type="InterPro" id="IPR038269">
    <property type="entry name" value="SCAN_sf"/>
</dbReference>
<dbReference type="FunFam" id="1.10.4020.10:FF:000001">
    <property type="entry name" value="zinc finger protein 263 isoform X1"/>
    <property type="match status" value="1"/>
</dbReference>
<dbReference type="PANTHER" id="PTHR45935:SF15">
    <property type="entry name" value="SCAN BOX DOMAIN-CONTAINING PROTEIN"/>
    <property type="match status" value="1"/>
</dbReference>
<name>A0A8D0E2I5_SALMN</name>
<protein>
    <recommendedName>
        <fullName evidence="2">SCAN box domain-containing protein</fullName>
    </recommendedName>
</protein>
<dbReference type="Pfam" id="PF02023">
    <property type="entry name" value="SCAN"/>
    <property type="match status" value="1"/>
</dbReference>
<dbReference type="PANTHER" id="PTHR45935">
    <property type="entry name" value="PROTEIN ZBED8-RELATED"/>
    <property type="match status" value="1"/>
</dbReference>
<dbReference type="AlphaFoldDB" id="A0A8D0E2I5"/>